<sequence length="428" mass="47562">MDSDPAQFYEPFEAFSAENPAICVGCWFKIYSVAELMKYSGDRIRVLYSFPHKLGASRICYTAWQQVNGLAAAGAEVLVCPGALHRPVSAGVRVNPTLARGKLRIPYKLLGTDRALELHDCIVSRRIEKLVGQIDIIHTWPLGALRTLKTAAKLGIPTVLERPNAHTQFAMDAVQQECDRLQVGLPPDHEHAYNANKLRKEEEEYRFASRLLCPSDFVAKTFLDKGYDSEKLVRHFYGFDHTMFYPSNAPRNSKRGLTMLFVGACAVRKGVHYALEAWLRSPACRDGTFMIAGDFLPAYAKRLAPMLCHPSVRSLGHRNDIPELMRNADVLVLPSVEEGSALVTYEARGSGCVLLVSDATGAICRHMETGLIHSVGDVATLTLQITMLHAERLRLEKLRKASLDSAHEITWTAAGTRLLDVYREALVG</sequence>
<organism evidence="2 3">
    <name type="scientific">Tunturiibacter gelidiferens</name>
    <dbReference type="NCBI Taxonomy" id="3069689"/>
    <lineage>
        <taxon>Bacteria</taxon>
        <taxon>Pseudomonadati</taxon>
        <taxon>Acidobacteriota</taxon>
        <taxon>Terriglobia</taxon>
        <taxon>Terriglobales</taxon>
        <taxon>Acidobacteriaceae</taxon>
        <taxon>Tunturiibacter</taxon>
    </lineage>
</organism>
<dbReference type="PANTHER" id="PTHR45947:SF3">
    <property type="entry name" value="SULFOQUINOVOSYL TRANSFERASE SQD2"/>
    <property type="match status" value="1"/>
</dbReference>
<dbReference type="PANTHER" id="PTHR45947">
    <property type="entry name" value="SULFOQUINOVOSYL TRANSFERASE SQD2"/>
    <property type="match status" value="1"/>
</dbReference>
<dbReference type="Proteomes" id="UP000535182">
    <property type="component" value="Unassembled WGS sequence"/>
</dbReference>
<evidence type="ECO:0000313" key="2">
    <source>
        <dbReference type="EMBL" id="MBB5329957.1"/>
    </source>
</evidence>
<name>A0A9X0QGG1_9BACT</name>
<proteinExistence type="predicted"/>
<dbReference type="InterPro" id="IPR028098">
    <property type="entry name" value="Glyco_trans_4-like_N"/>
</dbReference>
<evidence type="ECO:0000313" key="3">
    <source>
        <dbReference type="Proteomes" id="UP000535182"/>
    </source>
</evidence>
<dbReference type="RefSeq" id="WP_221304744.1">
    <property type="nucleotide sequence ID" value="NZ_JACHEB010000008.1"/>
</dbReference>
<keyword evidence="3" id="KW-1185">Reference proteome</keyword>
<protein>
    <submittedName>
        <fullName evidence="2">Glycosyltransferase involved in cell wall biosynthesis</fullName>
    </submittedName>
</protein>
<dbReference type="EMBL" id="JACHEB010000008">
    <property type="protein sequence ID" value="MBB5329957.1"/>
    <property type="molecule type" value="Genomic_DNA"/>
</dbReference>
<dbReference type="AlphaFoldDB" id="A0A9X0QGG1"/>
<feature type="domain" description="Glycosyltransferase subfamily 4-like N-terminal" evidence="1">
    <location>
        <begin position="64"/>
        <end position="233"/>
    </location>
</feature>
<dbReference type="Pfam" id="PF13439">
    <property type="entry name" value="Glyco_transf_4"/>
    <property type="match status" value="1"/>
</dbReference>
<evidence type="ECO:0000259" key="1">
    <source>
        <dbReference type="Pfam" id="PF13439"/>
    </source>
</evidence>
<dbReference type="Gene3D" id="3.40.50.2000">
    <property type="entry name" value="Glycogen Phosphorylase B"/>
    <property type="match status" value="2"/>
</dbReference>
<dbReference type="SUPFAM" id="SSF53756">
    <property type="entry name" value="UDP-Glycosyltransferase/glycogen phosphorylase"/>
    <property type="match status" value="1"/>
</dbReference>
<dbReference type="InterPro" id="IPR050194">
    <property type="entry name" value="Glycosyltransferase_grp1"/>
</dbReference>
<dbReference type="Pfam" id="PF13692">
    <property type="entry name" value="Glyco_trans_1_4"/>
    <property type="match status" value="1"/>
</dbReference>
<dbReference type="GO" id="GO:0016757">
    <property type="term" value="F:glycosyltransferase activity"/>
    <property type="evidence" value="ECO:0007669"/>
    <property type="project" value="UniProtKB-ARBA"/>
</dbReference>
<comment type="caution">
    <text evidence="2">The sequence shown here is derived from an EMBL/GenBank/DDBJ whole genome shotgun (WGS) entry which is preliminary data.</text>
</comment>
<gene>
    <name evidence="2" type="ORF">HDF14_003586</name>
</gene>
<reference evidence="2 3" key="1">
    <citation type="submission" date="2020-08" db="EMBL/GenBank/DDBJ databases">
        <title>Genomic Encyclopedia of Type Strains, Phase IV (KMG-V): Genome sequencing to study the core and pangenomes of soil and plant-associated prokaryotes.</title>
        <authorList>
            <person name="Whitman W."/>
        </authorList>
    </citation>
    <scope>NUCLEOTIDE SEQUENCE [LARGE SCALE GENOMIC DNA]</scope>
    <source>
        <strain evidence="2 3">X5P2</strain>
    </source>
</reference>
<dbReference type="CDD" id="cd03801">
    <property type="entry name" value="GT4_PimA-like"/>
    <property type="match status" value="1"/>
</dbReference>
<accession>A0A9X0QGG1</accession>